<reference evidence="1 2" key="1">
    <citation type="submission" date="2018-03" db="EMBL/GenBank/DDBJ databases">
        <title>Cross-interface Injection: A General Nanoliter Liquid Handling Method Applied to Single Cells Genome Amplification Automated Nanoliter Liquid Handling Applied to Single Cell Multiple Displacement Amplification.</title>
        <authorList>
            <person name="Yun J."/>
            <person name="Xu P."/>
            <person name="Xu J."/>
            <person name="Dai X."/>
            <person name="Wang Y."/>
            <person name="Zheng X."/>
            <person name="Cao C."/>
            <person name="Yi Q."/>
            <person name="Zhu Y."/>
            <person name="Wang L."/>
            <person name="Dong Z."/>
            <person name="Huang Y."/>
            <person name="Huang L."/>
            <person name="Du W."/>
        </authorList>
    </citation>
    <scope>NUCLEOTIDE SEQUENCE [LARGE SCALE GENOMIC DNA]</scope>
    <source>
        <strain evidence="1 2">Z-D1-2</strain>
    </source>
</reference>
<gene>
    <name evidence="1" type="ORF">C9994_07260</name>
</gene>
<dbReference type="Proteomes" id="UP000240608">
    <property type="component" value="Unassembled WGS sequence"/>
</dbReference>
<evidence type="ECO:0000313" key="1">
    <source>
        <dbReference type="EMBL" id="PTB96462.1"/>
    </source>
</evidence>
<protein>
    <submittedName>
        <fullName evidence="1">Uncharacterized protein</fullName>
    </submittedName>
</protein>
<comment type="caution">
    <text evidence="1">The sequence shown here is derived from an EMBL/GenBank/DDBJ whole genome shotgun (WGS) entry which is preliminary data.</text>
</comment>
<accession>A0A2T4DRN0</accession>
<organism evidence="1 2">
    <name type="scientific">Marivirga lumbricoides</name>
    <dbReference type="NCBI Taxonomy" id="1046115"/>
    <lineage>
        <taxon>Bacteria</taxon>
        <taxon>Pseudomonadati</taxon>
        <taxon>Bacteroidota</taxon>
        <taxon>Cytophagia</taxon>
        <taxon>Cytophagales</taxon>
        <taxon>Marivirgaceae</taxon>
        <taxon>Marivirga</taxon>
    </lineage>
</organism>
<evidence type="ECO:0000313" key="2">
    <source>
        <dbReference type="Proteomes" id="UP000240608"/>
    </source>
</evidence>
<dbReference type="EMBL" id="PYVU01000050">
    <property type="protein sequence ID" value="PTB96462.1"/>
    <property type="molecule type" value="Genomic_DNA"/>
</dbReference>
<name>A0A2T4DRN0_9BACT</name>
<dbReference type="AlphaFoldDB" id="A0A2T4DRN0"/>
<sequence length="116" mass="13104">MTAFIYISGSFLAIALIFAGVRAISIISSKHKTVKEYATNSEIIEDPEYITIKKDLLYNLVVRNQELNENLTKALSNYKQSENEINFILNADAENTKDYNNVSEPSQFAYGQLTTN</sequence>
<proteinExistence type="predicted"/>